<dbReference type="AlphaFoldDB" id="A0A3M0K7T8"/>
<name>A0A3M0K7T8_HIRRU</name>
<evidence type="ECO:0000313" key="2">
    <source>
        <dbReference type="Proteomes" id="UP000269221"/>
    </source>
</evidence>
<comment type="caution">
    <text evidence="1">The sequence shown here is derived from an EMBL/GenBank/DDBJ whole genome shotgun (WGS) entry which is preliminary data.</text>
</comment>
<sequence>MVAGDAQDHRDKAAAELVELLPEEQSSSYLTIQVKFIARHYCPDGPPVREPGQKAKQRLITNGQNVPLPPYPNHQTPSIKNIFLKKILVDGLDMEHGLPW</sequence>
<reference evidence="1 2" key="1">
    <citation type="submission" date="2018-07" db="EMBL/GenBank/DDBJ databases">
        <title>A high quality draft genome assembly of the barn swallow (H. rustica rustica).</title>
        <authorList>
            <person name="Formenti G."/>
            <person name="Chiara M."/>
            <person name="Poveda L."/>
            <person name="Francoijs K.-J."/>
            <person name="Bonisoli-Alquati A."/>
            <person name="Canova L."/>
            <person name="Gianfranceschi L."/>
            <person name="Horner D.S."/>
            <person name="Saino N."/>
        </authorList>
    </citation>
    <scope>NUCLEOTIDE SEQUENCE [LARGE SCALE GENOMIC DNA]</scope>
    <source>
        <strain evidence="1">Chelidonia</strain>
        <tissue evidence="1">Blood</tissue>
    </source>
</reference>
<gene>
    <name evidence="1" type="ORF">DUI87_14899</name>
</gene>
<dbReference type="EMBL" id="QRBI01000117">
    <property type="protein sequence ID" value="RMC08651.1"/>
    <property type="molecule type" value="Genomic_DNA"/>
</dbReference>
<keyword evidence="2" id="KW-1185">Reference proteome</keyword>
<protein>
    <submittedName>
        <fullName evidence="1">Uncharacterized protein</fullName>
    </submittedName>
</protein>
<dbReference type="Proteomes" id="UP000269221">
    <property type="component" value="Unassembled WGS sequence"/>
</dbReference>
<accession>A0A3M0K7T8</accession>
<organism evidence="1 2">
    <name type="scientific">Hirundo rustica rustica</name>
    <dbReference type="NCBI Taxonomy" id="333673"/>
    <lineage>
        <taxon>Eukaryota</taxon>
        <taxon>Metazoa</taxon>
        <taxon>Chordata</taxon>
        <taxon>Craniata</taxon>
        <taxon>Vertebrata</taxon>
        <taxon>Euteleostomi</taxon>
        <taxon>Archelosauria</taxon>
        <taxon>Archosauria</taxon>
        <taxon>Dinosauria</taxon>
        <taxon>Saurischia</taxon>
        <taxon>Theropoda</taxon>
        <taxon>Coelurosauria</taxon>
        <taxon>Aves</taxon>
        <taxon>Neognathae</taxon>
        <taxon>Neoaves</taxon>
        <taxon>Telluraves</taxon>
        <taxon>Australaves</taxon>
        <taxon>Passeriformes</taxon>
        <taxon>Sylvioidea</taxon>
        <taxon>Hirundinidae</taxon>
        <taxon>Hirundo</taxon>
    </lineage>
</organism>
<evidence type="ECO:0000313" key="1">
    <source>
        <dbReference type="EMBL" id="RMC08651.1"/>
    </source>
</evidence>
<proteinExistence type="predicted"/>